<reference evidence="1" key="1">
    <citation type="journal article" date="2023" name="bioRxiv">
        <title>Scaffold-level genome assemblies of two parasitoid biocontrol wasps reveal the parthenogenesis mechanism and an associated novel virus.</title>
        <authorList>
            <person name="Inwood S."/>
            <person name="Skelly J."/>
            <person name="Guhlin J."/>
            <person name="Harrop T."/>
            <person name="Goldson S."/>
            <person name="Dearden P."/>
        </authorList>
    </citation>
    <scope>NUCLEOTIDE SEQUENCE</scope>
    <source>
        <strain evidence="1">Lincoln</strain>
        <tissue evidence="1">Whole body</tissue>
    </source>
</reference>
<accession>A0AA39KRV3</accession>
<gene>
    <name evidence="1" type="ORF">PV327_011320</name>
</gene>
<keyword evidence="2" id="KW-1185">Reference proteome</keyword>
<evidence type="ECO:0000313" key="2">
    <source>
        <dbReference type="Proteomes" id="UP001168972"/>
    </source>
</evidence>
<evidence type="ECO:0000313" key="1">
    <source>
        <dbReference type="EMBL" id="KAK0171432.1"/>
    </source>
</evidence>
<reference evidence="1" key="2">
    <citation type="submission" date="2023-03" db="EMBL/GenBank/DDBJ databases">
        <authorList>
            <person name="Inwood S.N."/>
            <person name="Skelly J.G."/>
            <person name="Guhlin J."/>
            <person name="Harrop T.W.R."/>
            <person name="Goldson S.G."/>
            <person name="Dearden P.K."/>
        </authorList>
    </citation>
    <scope>NUCLEOTIDE SEQUENCE</scope>
    <source>
        <strain evidence="1">Lincoln</strain>
        <tissue evidence="1">Whole body</tissue>
    </source>
</reference>
<sequence>MGSATRGTIISGRLRTHFSSTTPKVSKPDLRRMFGWGSSAEKWTNSAAFGAHGHSMFLQITIEMFLTWNIYKIKIILLFYEKFWRNTLRKKVQMKSENIHK</sequence>
<dbReference type="Proteomes" id="UP001168972">
    <property type="component" value="Unassembled WGS sequence"/>
</dbReference>
<dbReference type="AlphaFoldDB" id="A0AA39KRV3"/>
<organism evidence="1 2">
    <name type="scientific">Microctonus hyperodae</name>
    <name type="common">Parasitoid wasp</name>
    <dbReference type="NCBI Taxonomy" id="165561"/>
    <lineage>
        <taxon>Eukaryota</taxon>
        <taxon>Metazoa</taxon>
        <taxon>Ecdysozoa</taxon>
        <taxon>Arthropoda</taxon>
        <taxon>Hexapoda</taxon>
        <taxon>Insecta</taxon>
        <taxon>Pterygota</taxon>
        <taxon>Neoptera</taxon>
        <taxon>Endopterygota</taxon>
        <taxon>Hymenoptera</taxon>
        <taxon>Apocrita</taxon>
        <taxon>Ichneumonoidea</taxon>
        <taxon>Braconidae</taxon>
        <taxon>Euphorinae</taxon>
        <taxon>Microctonus</taxon>
    </lineage>
</organism>
<comment type="caution">
    <text evidence="1">The sequence shown here is derived from an EMBL/GenBank/DDBJ whole genome shotgun (WGS) entry which is preliminary data.</text>
</comment>
<name>A0AA39KRV3_MICHY</name>
<proteinExistence type="predicted"/>
<dbReference type="EMBL" id="JAQQBR010000357">
    <property type="protein sequence ID" value="KAK0171432.1"/>
    <property type="molecule type" value="Genomic_DNA"/>
</dbReference>
<protein>
    <submittedName>
        <fullName evidence="1">Uncharacterized protein</fullName>
    </submittedName>
</protein>